<proteinExistence type="predicted"/>
<dbReference type="AlphaFoldDB" id="A0A7V4E1U1"/>
<evidence type="ECO:0000313" key="2">
    <source>
        <dbReference type="EMBL" id="HGK53548.1"/>
    </source>
</evidence>
<reference evidence="2" key="1">
    <citation type="journal article" date="2020" name="mSystems">
        <title>Genome- and Community-Level Interaction Insights into Carbon Utilization and Element Cycling Functions of Hydrothermarchaeota in Hydrothermal Sediment.</title>
        <authorList>
            <person name="Zhou Z."/>
            <person name="Liu Y."/>
            <person name="Xu W."/>
            <person name="Pan J."/>
            <person name="Luo Z.H."/>
            <person name="Li M."/>
        </authorList>
    </citation>
    <scope>NUCLEOTIDE SEQUENCE [LARGE SCALE GENOMIC DNA]</scope>
    <source>
        <strain evidence="2">SpSt-695</strain>
    </source>
</reference>
<dbReference type="InterPro" id="IPR019121">
    <property type="entry name" value="CRISPR-assoc_CXXC-CXXC_dom"/>
</dbReference>
<dbReference type="EMBL" id="DTDP01000031">
    <property type="protein sequence ID" value="HGK53548.1"/>
    <property type="molecule type" value="Genomic_DNA"/>
</dbReference>
<sequence length="413" mass="48242">MDSAQSQNTQTQSNQIIKLTPSNWLYNAGVIGFLRVLESAGELKSPGENIKFKDDGSVEISNSHFYQNYIDQKINVRNFSIPRLAYLYLIFNFNELVSENDRSNINSDDERIEKVWGKLFNTYYRGFFNANTKYLYQKSKKSSELILQFSVFISNMTNSSPNNIKCSFCISNGFNFNYKNKFTSEHNRIIGASFGEMPNAFWNLNNFSSLNICDFCSFILLNYHLGIIKLSDNSEIFINAPSFKVMWHLNKYARTLYEKQKAKEVREILGISLIEMASRLQLQLSKWTKMNIEVIVKYKENGKDKIDFFSLPYEVVDVLSDKEISSLLNRIGEFKILNMVLDGRFDEILKFGERVLRIAIKPRNEQGDHEKEFINENIKLGRNKNNLISFSHTLFKLYALISDKIKRRKYYEL</sequence>
<name>A0A7V4E1U1_UNCW3</name>
<accession>A0A7V4E1U1</accession>
<gene>
    <name evidence="2" type="ORF">ENU72_00810</name>
</gene>
<dbReference type="Pfam" id="PF09706">
    <property type="entry name" value="Cas_CXXC_CXXC"/>
    <property type="match status" value="1"/>
</dbReference>
<comment type="caution">
    <text evidence="2">The sequence shown here is derived from an EMBL/GenBank/DDBJ whole genome shotgun (WGS) entry which is preliminary data.</text>
</comment>
<evidence type="ECO:0000259" key="1">
    <source>
        <dbReference type="Pfam" id="PF09706"/>
    </source>
</evidence>
<feature type="domain" description="CRISPR-associated protein CXXC-CXXC" evidence="1">
    <location>
        <begin position="165"/>
        <end position="221"/>
    </location>
</feature>
<organism evidence="2">
    <name type="scientific">candidate division WOR-3 bacterium</name>
    <dbReference type="NCBI Taxonomy" id="2052148"/>
    <lineage>
        <taxon>Bacteria</taxon>
        <taxon>Bacteria division WOR-3</taxon>
    </lineage>
</organism>
<protein>
    <recommendedName>
        <fullName evidence="1">CRISPR-associated protein CXXC-CXXC domain-containing protein</fullName>
    </recommendedName>
</protein>